<reference evidence="11 12" key="1">
    <citation type="journal article" date="2016" name="Nat. Commun.">
        <title>Thousands of microbial genomes shed light on interconnected biogeochemical processes in an aquifer system.</title>
        <authorList>
            <person name="Anantharaman K."/>
            <person name="Brown C.T."/>
            <person name="Hug L.A."/>
            <person name="Sharon I."/>
            <person name="Castelle C.J."/>
            <person name="Probst A.J."/>
            <person name="Thomas B.C."/>
            <person name="Singh A."/>
            <person name="Wilkins M.J."/>
            <person name="Karaoz U."/>
            <person name="Brodie E.L."/>
            <person name="Williams K.H."/>
            <person name="Hubbard S.S."/>
            <person name="Banfield J.F."/>
        </authorList>
    </citation>
    <scope>NUCLEOTIDE SEQUENCE [LARGE SCALE GENOMIC DNA]</scope>
</reference>
<dbReference type="Pfam" id="PF00579">
    <property type="entry name" value="tRNA-synt_1b"/>
    <property type="match status" value="1"/>
</dbReference>
<evidence type="ECO:0000256" key="6">
    <source>
        <dbReference type="ARBA" id="ARBA00023146"/>
    </source>
</evidence>
<dbReference type="PANTHER" id="PTHR11766:SF0">
    <property type="entry name" value="TYROSINE--TRNA LIGASE, MITOCHONDRIAL"/>
    <property type="match status" value="1"/>
</dbReference>
<feature type="binding site" evidence="8">
    <location>
        <position position="34"/>
    </location>
    <ligand>
        <name>L-tyrosine</name>
        <dbReference type="ChEBI" id="CHEBI:58315"/>
    </ligand>
</feature>
<dbReference type="STRING" id="1798494.A3C18_03985"/>
<evidence type="ECO:0000256" key="2">
    <source>
        <dbReference type="ARBA" id="ARBA00022741"/>
    </source>
</evidence>
<name>A0A1F6DRB1_9BACT</name>
<keyword evidence="8" id="KW-0963">Cytoplasm</keyword>
<comment type="subunit">
    <text evidence="8">Homodimer.</text>
</comment>
<evidence type="ECO:0000256" key="1">
    <source>
        <dbReference type="ARBA" id="ARBA00022598"/>
    </source>
</evidence>
<feature type="binding site" evidence="8">
    <location>
        <position position="170"/>
    </location>
    <ligand>
        <name>L-tyrosine</name>
        <dbReference type="ChEBI" id="CHEBI:58315"/>
    </ligand>
</feature>
<dbReference type="GO" id="GO:0005524">
    <property type="term" value="F:ATP binding"/>
    <property type="evidence" value="ECO:0007669"/>
    <property type="project" value="UniProtKB-UniRule"/>
</dbReference>
<dbReference type="EMBL" id="MFLH01000044">
    <property type="protein sequence ID" value="OGG63979.1"/>
    <property type="molecule type" value="Genomic_DNA"/>
</dbReference>
<dbReference type="PANTHER" id="PTHR11766">
    <property type="entry name" value="TYROSYL-TRNA SYNTHETASE"/>
    <property type="match status" value="1"/>
</dbReference>
<comment type="catalytic activity">
    <reaction evidence="7 8">
        <text>tRNA(Tyr) + L-tyrosine + ATP = L-tyrosyl-tRNA(Tyr) + AMP + diphosphate + H(+)</text>
        <dbReference type="Rhea" id="RHEA:10220"/>
        <dbReference type="Rhea" id="RHEA-COMP:9706"/>
        <dbReference type="Rhea" id="RHEA-COMP:9707"/>
        <dbReference type="ChEBI" id="CHEBI:15378"/>
        <dbReference type="ChEBI" id="CHEBI:30616"/>
        <dbReference type="ChEBI" id="CHEBI:33019"/>
        <dbReference type="ChEBI" id="CHEBI:58315"/>
        <dbReference type="ChEBI" id="CHEBI:78442"/>
        <dbReference type="ChEBI" id="CHEBI:78536"/>
        <dbReference type="ChEBI" id="CHEBI:456215"/>
        <dbReference type="EC" id="6.1.1.1"/>
    </reaction>
</comment>
<dbReference type="EC" id="6.1.1.1" evidence="8"/>
<dbReference type="GO" id="GO:0004831">
    <property type="term" value="F:tyrosine-tRNA ligase activity"/>
    <property type="evidence" value="ECO:0007669"/>
    <property type="project" value="UniProtKB-UniRule"/>
</dbReference>
<dbReference type="AlphaFoldDB" id="A0A1F6DRB1"/>
<dbReference type="Gene3D" id="3.40.50.620">
    <property type="entry name" value="HUPs"/>
    <property type="match status" value="1"/>
</dbReference>
<dbReference type="InterPro" id="IPR014729">
    <property type="entry name" value="Rossmann-like_a/b/a_fold"/>
</dbReference>
<keyword evidence="5 8" id="KW-0648">Protein biosynthesis</keyword>
<dbReference type="Pfam" id="PF22421">
    <property type="entry name" value="SYY_C-terminal"/>
    <property type="match status" value="1"/>
</dbReference>
<sequence length="415" mass="45954">MAKLSEILKERGYVYQHSSETLEEITDGKKRTVYLGVDPTADSIQAGNLAVFMLLRRFADAGHKIILIVGGGTALAGDPKPDVERTLTDPAIIATRAEKLRAQAKKLLGGVEVELVNNADWLTKLNLMEFLRDTGKHFTVNNLIKKDAISARMKSEEGISITEFSYPLLQAYDYWHLYKEYGCDVQIGGSDQWGNIIAGVDLIRRKENAAVYALSCPLILDKATGKKFGKSEGNAVWLDPEMTSPYAFYQFWLNVSDESVADYLKLFSLLADMEIEAVMELHKRDAKERHAQKTLAREVTTIVHGEEEATKAETVTQVLFGEASLDSLDKEALTILRSAAPSYEVQDGAVIIDVLVGTKLASSKTEARRFITEKAVYLNDELVKKVEDTVSSANFHDGTALLKRGKKNVCVLTLA</sequence>
<evidence type="ECO:0000313" key="12">
    <source>
        <dbReference type="Proteomes" id="UP000178328"/>
    </source>
</evidence>
<protein>
    <recommendedName>
        <fullName evidence="8">Tyrosine--tRNA ligase</fullName>
        <ecNumber evidence="8">6.1.1.1</ecNumber>
    </recommendedName>
    <alternativeName>
        <fullName evidence="8">Tyrosyl-tRNA synthetase</fullName>
        <shortName evidence="8">TyrRS</shortName>
    </alternativeName>
</protein>
<keyword evidence="4 9" id="KW-0694">RNA-binding</keyword>
<keyword evidence="2 8" id="KW-0547">Nucleotide-binding</keyword>
<dbReference type="PROSITE" id="PS50889">
    <property type="entry name" value="S4"/>
    <property type="match status" value="1"/>
</dbReference>
<dbReference type="CDD" id="cd00805">
    <property type="entry name" value="TyrRS_core"/>
    <property type="match status" value="1"/>
</dbReference>
<proteinExistence type="inferred from homology"/>
<dbReference type="GO" id="GO:0006437">
    <property type="term" value="P:tyrosyl-tRNA aminoacylation"/>
    <property type="evidence" value="ECO:0007669"/>
    <property type="project" value="UniProtKB-UniRule"/>
</dbReference>
<organism evidence="11 12">
    <name type="scientific">Candidatus Kaiserbacteria bacterium RIFCSPHIGHO2_02_FULL_54_11b</name>
    <dbReference type="NCBI Taxonomy" id="1798494"/>
    <lineage>
        <taxon>Bacteria</taxon>
        <taxon>Candidatus Kaiseribacteriota</taxon>
    </lineage>
</organism>
<dbReference type="InterPro" id="IPR002307">
    <property type="entry name" value="Tyr-tRNA-ligase"/>
</dbReference>
<evidence type="ECO:0000256" key="3">
    <source>
        <dbReference type="ARBA" id="ARBA00022840"/>
    </source>
</evidence>
<dbReference type="NCBIfam" id="TIGR00234">
    <property type="entry name" value="tyrS"/>
    <property type="match status" value="1"/>
</dbReference>
<dbReference type="InterPro" id="IPR002305">
    <property type="entry name" value="aa-tRNA-synth_Ic"/>
</dbReference>
<evidence type="ECO:0000259" key="10">
    <source>
        <dbReference type="Pfam" id="PF22421"/>
    </source>
</evidence>
<dbReference type="SUPFAM" id="SSF55174">
    <property type="entry name" value="Alpha-L RNA-binding motif"/>
    <property type="match status" value="1"/>
</dbReference>
<dbReference type="InterPro" id="IPR024088">
    <property type="entry name" value="Tyr-tRNA-ligase_bac-type"/>
</dbReference>
<dbReference type="PRINTS" id="PR01040">
    <property type="entry name" value="TRNASYNTHTYR"/>
</dbReference>
<feature type="binding site" evidence="8">
    <location>
        <position position="230"/>
    </location>
    <ligand>
        <name>ATP</name>
        <dbReference type="ChEBI" id="CHEBI:30616"/>
    </ligand>
</feature>
<dbReference type="GO" id="GO:0003723">
    <property type="term" value="F:RNA binding"/>
    <property type="evidence" value="ECO:0007669"/>
    <property type="project" value="UniProtKB-KW"/>
</dbReference>
<comment type="function">
    <text evidence="8">Catalyzes the attachment of tyrosine to tRNA(Tyr) in a two-step reaction: tyrosine is first activated by ATP to form Tyr-AMP and then transferred to the acceptor end of tRNA(Tyr).</text>
</comment>
<evidence type="ECO:0000256" key="7">
    <source>
        <dbReference type="ARBA" id="ARBA00048248"/>
    </source>
</evidence>
<keyword evidence="6 8" id="KW-0030">Aminoacyl-tRNA synthetase</keyword>
<evidence type="ECO:0000313" key="11">
    <source>
        <dbReference type="EMBL" id="OGG63979.1"/>
    </source>
</evidence>
<dbReference type="InterPro" id="IPR024107">
    <property type="entry name" value="Tyr-tRNA-ligase_bac_1"/>
</dbReference>
<dbReference type="GO" id="GO:0005829">
    <property type="term" value="C:cytosol"/>
    <property type="evidence" value="ECO:0007669"/>
    <property type="project" value="TreeGrafter"/>
</dbReference>
<dbReference type="Gene3D" id="1.10.240.10">
    <property type="entry name" value="Tyrosyl-Transfer RNA Synthetase"/>
    <property type="match status" value="1"/>
</dbReference>
<keyword evidence="3 8" id="KW-0067">ATP-binding</keyword>
<feature type="binding site" evidence="8">
    <location>
        <position position="166"/>
    </location>
    <ligand>
        <name>L-tyrosine</name>
        <dbReference type="ChEBI" id="CHEBI:58315"/>
    </ligand>
</feature>
<dbReference type="SUPFAM" id="SSF52374">
    <property type="entry name" value="Nucleotidylyl transferase"/>
    <property type="match status" value="1"/>
</dbReference>
<dbReference type="FunFam" id="1.10.240.10:FF:000001">
    <property type="entry name" value="Tyrosine--tRNA ligase"/>
    <property type="match status" value="1"/>
</dbReference>
<keyword evidence="1 8" id="KW-0436">Ligase</keyword>
<evidence type="ECO:0000256" key="8">
    <source>
        <dbReference type="HAMAP-Rule" id="MF_02006"/>
    </source>
</evidence>
<feature type="domain" description="Tyrosine--tRNA ligase SYY-like C-terminal" evidence="10">
    <location>
        <begin position="338"/>
        <end position="411"/>
    </location>
</feature>
<accession>A0A1F6DRB1</accession>
<gene>
    <name evidence="8" type="primary">tyrS</name>
    <name evidence="11" type="ORF">A3C18_03985</name>
</gene>
<comment type="caution">
    <text evidence="11">The sequence shown here is derived from an EMBL/GenBank/DDBJ whole genome shotgun (WGS) entry which is preliminary data.</text>
</comment>
<evidence type="ECO:0000256" key="9">
    <source>
        <dbReference type="PROSITE-ProRule" id="PRU00182"/>
    </source>
</evidence>
<dbReference type="HAMAP" id="MF_02006">
    <property type="entry name" value="Tyr_tRNA_synth_type1"/>
    <property type="match status" value="1"/>
</dbReference>
<comment type="caution">
    <text evidence="8">Lacks conserved residue(s) required for the propagation of feature annotation.</text>
</comment>
<dbReference type="Gene3D" id="3.10.290.10">
    <property type="entry name" value="RNA-binding S4 domain"/>
    <property type="match status" value="1"/>
</dbReference>
<evidence type="ECO:0000256" key="4">
    <source>
        <dbReference type="ARBA" id="ARBA00022884"/>
    </source>
</evidence>
<evidence type="ECO:0000256" key="5">
    <source>
        <dbReference type="ARBA" id="ARBA00022917"/>
    </source>
</evidence>
<dbReference type="InterPro" id="IPR054608">
    <property type="entry name" value="SYY-like_C"/>
</dbReference>
<comment type="similarity">
    <text evidence="8">Belongs to the class-I aminoacyl-tRNA synthetase family. TyrS type 1 subfamily.</text>
</comment>
<dbReference type="InterPro" id="IPR036986">
    <property type="entry name" value="S4_RNA-bd_sf"/>
</dbReference>
<dbReference type="Proteomes" id="UP000178328">
    <property type="component" value="Unassembled WGS sequence"/>
</dbReference>
<feature type="short sequence motif" description="'KMSKS' region" evidence="8">
    <location>
        <begin position="227"/>
        <end position="231"/>
    </location>
</feature>
<comment type="subcellular location">
    <subcellularLocation>
        <location evidence="8">Cytoplasm</location>
    </subcellularLocation>
</comment>